<dbReference type="InterPro" id="IPR000504">
    <property type="entry name" value="RRM_dom"/>
</dbReference>
<evidence type="ECO:0000256" key="1">
    <source>
        <dbReference type="ARBA" id="ARBA00007747"/>
    </source>
</evidence>
<dbReference type="CDD" id="cd22849">
    <property type="entry name" value="NuzM"/>
    <property type="match status" value="1"/>
</dbReference>
<dbReference type="Proteomes" id="UP000284706">
    <property type="component" value="Unassembled WGS sequence"/>
</dbReference>
<dbReference type="Pfam" id="PF00076">
    <property type="entry name" value="RRM_1"/>
    <property type="match status" value="2"/>
</dbReference>
<gene>
    <name evidence="9" type="ORF">CVT26_013697</name>
</gene>
<comment type="similarity">
    <text evidence="1">Belongs to the HTATSF1 family.</text>
</comment>
<dbReference type="AlphaFoldDB" id="A0A409YWL2"/>
<dbReference type="FunFam" id="3.30.70.330:FF:000105">
    <property type="entry name" value="HIV Tat-specific factor 1 homolog"/>
    <property type="match status" value="1"/>
</dbReference>
<feature type="compositionally biased region" description="Basic and acidic residues" evidence="7">
    <location>
        <begin position="299"/>
        <end position="310"/>
    </location>
</feature>
<reference evidence="9 10" key="1">
    <citation type="journal article" date="2018" name="Evol. Lett.">
        <title>Horizontal gene cluster transfer increased hallucinogenic mushroom diversity.</title>
        <authorList>
            <person name="Reynolds H.T."/>
            <person name="Vijayakumar V."/>
            <person name="Gluck-Thaler E."/>
            <person name="Korotkin H.B."/>
            <person name="Matheny P.B."/>
            <person name="Slot J.C."/>
        </authorList>
    </citation>
    <scope>NUCLEOTIDE SEQUENCE [LARGE SCALE GENOMIC DNA]</scope>
    <source>
        <strain evidence="9 10">SRW20</strain>
    </source>
</reference>
<feature type="domain" description="RRM" evidence="8">
    <location>
        <begin position="313"/>
        <end position="401"/>
    </location>
</feature>
<dbReference type="SUPFAM" id="SSF54928">
    <property type="entry name" value="RNA-binding domain, RBD"/>
    <property type="match status" value="2"/>
</dbReference>
<evidence type="ECO:0000256" key="5">
    <source>
        <dbReference type="ARBA" id="ARBA00023187"/>
    </source>
</evidence>
<dbReference type="InterPro" id="IPR034392">
    <property type="entry name" value="TatSF1-like_RRM1"/>
</dbReference>
<dbReference type="InterPro" id="IPR035979">
    <property type="entry name" value="RBD_domain_sf"/>
</dbReference>
<keyword evidence="3" id="KW-0677">Repeat</keyword>
<dbReference type="CDD" id="cd12285">
    <property type="entry name" value="RRM3_RBM39_like"/>
    <property type="match status" value="1"/>
</dbReference>
<dbReference type="PANTHER" id="PTHR15608:SF0">
    <property type="entry name" value="HIV TAT-SPECIFIC FACTOR 1"/>
    <property type="match status" value="1"/>
</dbReference>
<feature type="region of interest" description="Disordered" evidence="7">
    <location>
        <begin position="35"/>
        <end position="63"/>
    </location>
</feature>
<dbReference type="SMART" id="SM00360">
    <property type="entry name" value="RRM"/>
    <property type="match status" value="2"/>
</dbReference>
<feature type="region of interest" description="Disordered" evidence="7">
    <location>
        <begin position="103"/>
        <end position="123"/>
    </location>
</feature>
<dbReference type="InterPro" id="IPR034393">
    <property type="entry name" value="TatSF1-like"/>
</dbReference>
<organism evidence="9 10">
    <name type="scientific">Gymnopilus dilepis</name>
    <dbReference type="NCBI Taxonomy" id="231916"/>
    <lineage>
        <taxon>Eukaryota</taxon>
        <taxon>Fungi</taxon>
        <taxon>Dikarya</taxon>
        <taxon>Basidiomycota</taxon>
        <taxon>Agaricomycotina</taxon>
        <taxon>Agaricomycetes</taxon>
        <taxon>Agaricomycetidae</taxon>
        <taxon>Agaricales</taxon>
        <taxon>Agaricineae</taxon>
        <taxon>Hymenogastraceae</taxon>
        <taxon>Gymnopilus</taxon>
    </lineage>
</organism>
<dbReference type="EMBL" id="NHYE01000131">
    <property type="protein sequence ID" value="PPR07381.1"/>
    <property type="molecule type" value="Genomic_DNA"/>
</dbReference>
<name>A0A409YWL2_9AGAR</name>
<dbReference type="GO" id="GO:0005684">
    <property type="term" value="C:U2-type spliceosomal complex"/>
    <property type="evidence" value="ECO:0007669"/>
    <property type="project" value="TreeGrafter"/>
</dbReference>
<dbReference type="InParanoid" id="A0A409YWL2"/>
<dbReference type="GO" id="GO:0005686">
    <property type="term" value="C:U2 snRNP"/>
    <property type="evidence" value="ECO:0007669"/>
    <property type="project" value="TreeGrafter"/>
</dbReference>
<evidence type="ECO:0000256" key="4">
    <source>
        <dbReference type="ARBA" id="ARBA00022884"/>
    </source>
</evidence>
<accession>A0A409YWL2</accession>
<dbReference type="CDD" id="cd12281">
    <property type="entry name" value="RRM1_TatSF1_like"/>
    <property type="match status" value="1"/>
</dbReference>
<evidence type="ECO:0000256" key="3">
    <source>
        <dbReference type="ARBA" id="ARBA00022737"/>
    </source>
</evidence>
<feature type="region of interest" description="Disordered" evidence="7">
    <location>
        <begin position="144"/>
        <end position="168"/>
    </location>
</feature>
<dbReference type="OrthoDB" id="10258585at2759"/>
<evidence type="ECO:0000313" key="9">
    <source>
        <dbReference type="EMBL" id="PPR07381.1"/>
    </source>
</evidence>
<keyword evidence="10" id="KW-1185">Reference proteome</keyword>
<dbReference type="InterPro" id="IPR016813">
    <property type="entry name" value="NADH_Ub_cplx-1_21kDa"/>
</dbReference>
<dbReference type="PANTHER" id="PTHR15608">
    <property type="entry name" value="SPLICING FACTOR U2AF-ASSOCIATED PROTEIN 2"/>
    <property type="match status" value="1"/>
</dbReference>
<keyword evidence="2" id="KW-0507">mRNA processing</keyword>
<dbReference type="GO" id="GO:0003723">
    <property type="term" value="F:RNA binding"/>
    <property type="evidence" value="ECO:0007669"/>
    <property type="project" value="UniProtKB-UniRule"/>
</dbReference>
<dbReference type="FunCoup" id="A0A409YWL2">
    <property type="interactions" value="88"/>
</dbReference>
<evidence type="ECO:0000256" key="7">
    <source>
        <dbReference type="SAM" id="MobiDB-lite"/>
    </source>
</evidence>
<dbReference type="InterPro" id="IPR012677">
    <property type="entry name" value="Nucleotide-bd_a/b_plait_sf"/>
</dbReference>
<evidence type="ECO:0000313" key="10">
    <source>
        <dbReference type="Proteomes" id="UP000284706"/>
    </source>
</evidence>
<dbReference type="GO" id="GO:0000398">
    <property type="term" value="P:mRNA splicing, via spliceosome"/>
    <property type="evidence" value="ECO:0007669"/>
    <property type="project" value="InterPro"/>
</dbReference>
<evidence type="ECO:0000259" key="8">
    <source>
        <dbReference type="PROSITE" id="PS50102"/>
    </source>
</evidence>
<keyword evidence="4 6" id="KW-0694">RNA-binding</keyword>
<proteinExistence type="inferred from homology"/>
<comment type="caution">
    <text evidence="9">The sequence shown here is derived from an EMBL/GenBank/DDBJ whole genome shotgun (WGS) entry which is preliminary data.</text>
</comment>
<feature type="region of interest" description="Disordered" evidence="7">
    <location>
        <begin position="252"/>
        <end position="311"/>
    </location>
</feature>
<keyword evidence="5" id="KW-0508">mRNA splicing</keyword>
<sequence length="596" mass="65950">MAARRLAADPSLYHLSPKGFWKKFREVVSVNPEISSGLPLPNANRFPPPASRPEKYSTPATKASDIAQNPYWKRDVRRAYPQLSVITQPALSTLLIEHSAPQAVSAPSTGTDQASVPAEQPKSVDLTQAIASITSAAKVYSESKLPPALPTPHKRWQPQLSPPPPHDEHSYFPMLLYRVHTQTMSAPPPSPAAGSSAEVQAAAFADDPRIYFSKATNTWRFEQDDGSELEFDAAKNAWIPVVDEETISRQQAAYSVPGVDEETPAAPVLRRENKKRKAEEDFTSGGSGGPVSIKRGKGDKKEKQPTERKSKNTAVYVTGLPPDTTQEELVEVFSKCGVIEEDEDGEPKVKMYAREDGSFSGEALIVYFKEESVTLALTILEDSELRLGQPSTVMKVTKADFSHKAHTGDDQKPRKTVDKKKITKRIGKMQKYARSLQFSDSTNGLRRKLEEWGDDDGFGPMPDPVEEAAPKTSRVVVLKHMFVPAELEKDASLLLDLKEDVRDECSSLGEVTNVVLYDLEPDGVMTVKFKDPLAAQACVLKMNGRFFDKRRIEAELFTGKQRFKRSGTGEDLGGEGEEAEKKRLDDFAKWLMSEGD</sequence>
<evidence type="ECO:0000256" key="2">
    <source>
        <dbReference type="ARBA" id="ARBA00022664"/>
    </source>
</evidence>
<protein>
    <recommendedName>
        <fullName evidence="8">RRM domain-containing protein</fullName>
    </recommendedName>
</protein>
<dbReference type="Gene3D" id="3.30.70.330">
    <property type="match status" value="2"/>
</dbReference>
<dbReference type="PROSITE" id="PS50102">
    <property type="entry name" value="RRM"/>
    <property type="match status" value="1"/>
</dbReference>
<dbReference type="STRING" id="231916.A0A409YWL2"/>
<feature type="compositionally biased region" description="Polar residues" evidence="7">
    <location>
        <begin position="105"/>
        <end position="114"/>
    </location>
</feature>
<evidence type="ECO:0000256" key="6">
    <source>
        <dbReference type="PROSITE-ProRule" id="PRU00176"/>
    </source>
</evidence>